<comment type="caution">
    <text evidence="3">The sequence shown here is derived from an EMBL/GenBank/DDBJ whole genome shotgun (WGS) entry which is preliminary data.</text>
</comment>
<keyword evidence="4" id="KW-1185">Reference proteome</keyword>
<evidence type="ECO:0000313" key="4">
    <source>
        <dbReference type="Proteomes" id="UP000077202"/>
    </source>
</evidence>
<dbReference type="GO" id="GO:0045454">
    <property type="term" value="P:cell redox homeostasis"/>
    <property type="evidence" value="ECO:0007669"/>
    <property type="project" value="TreeGrafter"/>
</dbReference>
<dbReference type="Proteomes" id="UP000077202">
    <property type="component" value="Unassembled WGS sequence"/>
</dbReference>
<dbReference type="AlphaFoldDB" id="A0A176VHQ6"/>
<accession>A0A176VHQ6</accession>
<dbReference type="Pfam" id="PF00085">
    <property type="entry name" value="Thioredoxin"/>
    <property type="match status" value="1"/>
</dbReference>
<dbReference type="SUPFAM" id="SSF52833">
    <property type="entry name" value="Thioredoxin-like"/>
    <property type="match status" value="1"/>
</dbReference>
<comment type="similarity">
    <text evidence="1">Belongs to the thioredoxin family.</text>
</comment>
<proteinExistence type="inferred from homology"/>
<name>A0A176VHQ6_MARPO</name>
<evidence type="ECO:0000313" key="3">
    <source>
        <dbReference type="EMBL" id="OAE19326.1"/>
    </source>
</evidence>
<dbReference type="EMBL" id="LVLJ01003902">
    <property type="protein sequence ID" value="OAE19326.1"/>
    <property type="molecule type" value="Genomic_DNA"/>
</dbReference>
<gene>
    <name evidence="3" type="ORF">AXG93_1860s1360</name>
</gene>
<dbReference type="PANTHER" id="PTHR43601:SF11">
    <property type="entry name" value="EXPRESSED PROTEIN"/>
    <property type="match status" value="1"/>
</dbReference>
<evidence type="ECO:0000259" key="2">
    <source>
        <dbReference type="Pfam" id="PF00085"/>
    </source>
</evidence>
<dbReference type="InterPro" id="IPR036249">
    <property type="entry name" value="Thioredoxin-like_sf"/>
</dbReference>
<dbReference type="PANTHER" id="PTHR43601">
    <property type="entry name" value="THIOREDOXIN, MITOCHONDRIAL"/>
    <property type="match status" value="1"/>
</dbReference>
<feature type="domain" description="Thioredoxin" evidence="2">
    <location>
        <begin position="164"/>
        <end position="242"/>
    </location>
</feature>
<dbReference type="InterPro" id="IPR013766">
    <property type="entry name" value="Thioredoxin_domain"/>
</dbReference>
<evidence type="ECO:0000256" key="1">
    <source>
        <dbReference type="ARBA" id="ARBA00008987"/>
    </source>
</evidence>
<sequence length="311" mass="34828">MPGKVDPDDGLQERRADVHLPSGAPPRQQDGGIWPLVGGRKIGEIVCFKWAGGRSHGGCRFETPWIVKTLTNVGTIAVQHLKQQHDGWTSQSVVHGLQRSVRPPGAQLSPSQDAASVFKAEGKRFSPFVQGFLPQVKAGILNFSQWGKKGEASDSISKDELGELEERALAQALARRKPATVIEFYSPRCTLCRSLVSVVTQLERKHEDWLHIVMVDVENKRWLPEVMLYDIKYVPCFLLLDSYGNALVKTGVPYSRKHVLQGLSYILESMKPIKNRVKYLSNNPGWSRELALVLIMVNQTWRKTDEFCASA</sequence>
<dbReference type="Gene3D" id="3.40.30.10">
    <property type="entry name" value="Glutaredoxin"/>
    <property type="match status" value="1"/>
</dbReference>
<reference evidence="3" key="1">
    <citation type="submission" date="2016-03" db="EMBL/GenBank/DDBJ databases">
        <title>Mechanisms controlling the formation of the plant cell surface in tip-growing cells are functionally conserved among land plants.</title>
        <authorList>
            <person name="Honkanen S."/>
            <person name="Jones V.A."/>
            <person name="Morieri G."/>
            <person name="Champion C."/>
            <person name="Hetherington A.J."/>
            <person name="Kelly S."/>
            <person name="Saint-Marcoux D."/>
            <person name="Proust H."/>
            <person name="Prescott H."/>
            <person name="Dolan L."/>
        </authorList>
    </citation>
    <scope>NUCLEOTIDE SEQUENCE [LARGE SCALE GENOMIC DNA]</scope>
    <source>
        <tissue evidence="3">Whole gametophyte</tissue>
    </source>
</reference>
<protein>
    <recommendedName>
        <fullName evidence="2">Thioredoxin domain-containing protein</fullName>
    </recommendedName>
</protein>
<organism evidence="3 4">
    <name type="scientific">Marchantia polymorpha subsp. ruderalis</name>
    <dbReference type="NCBI Taxonomy" id="1480154"/>
    <lineage>
        <taxon>Eukaryota</taxon>
        <taxon>Viridiplantae</taxon>
        <taxon>Streptophyta</taxon>
        <taxon>Embryophyta</taxon>
        <taxon>Marchantiophyta</taxon>
        <taxon>Marchantiopsida</taxon>
        <taxon>Marchantiidae</taxon>
        <taxon>Marchantiales</taxon>
        <taxon>Marchantiaceae</taxon>
        <taxon>Marchantia</taxon>
    </lineage>
</organism>